<dbReference type="Pfam" id="PF00350">
    <property type="entry name" value="Dynamin_N"/>
    <property type="match status" value="1"/>
</dbReference>
<dbReference type="Gene3D" id="3.40.50.300">
    <property type="entry name" value="P-loop containing nucleotide triphosphate hydrolases"/>
    <property type="match status" value="1"/>
</dbReference>
<reference evidence="4" key="1">
    <citation type="journal article" date="2020" name="Phytopathology">
        <title>Genome Sequence Resources of Colletotrichum truncatum, C. plurivorum, C. musicola, and C. sojae: Four Species Pathogenic to Soybean (Glycine max).</title>
        <authorList>
            <person name="Rogerio F."/>
            <person name="Boufleur T.R."/>
            <person name="Ciampi-Guillardi M."/>
            <person name="Sukno S.A."/>
            <person name="Thon M.R."/>
            <person name="Massola Junior N.S."/>
            <person name="Baroncelli R."/>
        </authorList>
    </citation>
    <scope>NUCLEOTIDE SEQUENCE</scope>
    <source>
        <strain evidence="4">LFN0074</strain>
    </source>
</reference>
<name>A0A8H6NM41_9PEZI</name>
<evidence type="ECO:0000313" key="5">
    <source>
        <dbReference type="Proteomes" id="UP000639643"/>
    </source>
</evidence>
<dbReference type="Pfam" id="PF24564">
    <property type="entry name" value="DUF7605"/>
    <property type="match status" value="1"/>
</dbReference>
<feature type="domain" description="Dynamin N-terminal" evidence="2">
    <location>
        <begin position="49"/>
        <end position="205"/>
    </location>
</feature>
<dbReference type="PANTHER" id="PTHR36681:SF3">
    <property type="entry name" value="NUCLEAR GTPASE, GERMINAL CENTER-ASSOCIATED, TANDEM DUPLICATE 3"/>
    <property type="match status" value="1"/>
</dbReference>
<gene>
    <name evidence="4" type="ORF">CMUS01_04533</name>
</gene>
<evidence type="ECO:0000259" key="2">
    <source>
        <dbReference type="Pfam" id="PF00350"/>
    </source>
</evidence>
<evidence type="ECO:0000256" key="1">
    <source>
        <dbReference type="SAM" id="Coils"/>
    </source>
</evidence>
<keyword evidence="5" id="KW-1185">Reference proteome</keyword>
<dbReference type="InterPro" id="IPR045063">
    <property type="entry name" value="Dynamin_N"/>
</dbReference>
<proteinExistence type="predicted"/>
<dbReference type="SUPFAM" id="SSF52540">
    <property type="entry name" value="P-loop containing nucleoside triphosphate hydrolases"/>
    <property type="match status" value="2"/>
</dbReference>
<feature type="coiled-coil region" evidence="1">
    <location>
        <begin position="336"/>
        <end position="384"/>
    </location>
</feature>
<dbReference type="InterPro" id="IPR056024">
    <property type="entry name" value="DUF7605"/>
</dbReference>
<protein>
    <submittedName>
        <fullName evidence="4">Tat pathway signal sequence</fullName>
    </submittedName>
</protein>
<feature type="domain" description="DUF7605" evidence="3">
    <location>
        <begin position="514"/>
        <end position="699"/>
    </location>
</feature>
<dbReference type="Gene3D" id="1.10.287.1490">
    <property type="match status" value="1"/>
</dbReference>
<dbReference type="AlphaFoldDB" id="A0A8H6NM41"/>
<evidence type="ECO:0000313" key="4">
    <source>
        <dbReference type="EMBL" id="KAF6838682.1"/>
    </source>
</evidence>
<comment type="caution">
    <text evidence="4">The sequence shown here is derived from an EMBL/GenBank/DDBJ whole genome shotgun (WGS) entry which is preliminary data.</text>
</comment>
<dbReference type="OrthoDB" id="3598281at2759"/>
<feature type="coiled-coil region" evidence="1">
    <location>
        <begin position="262"/>
        <end position="296"/>
    </location>
</feature>
<evidence type="ECO:0000259" key="3">
    <source>
        <dbReference type="Pfam" id="PF24564"/>
    </source>
</evidence>
<dbReference type="InterPro" id="IPR027417">
    <property type="entry name" value="P-loop_NTPase"/>
</dbReference>
<sequence length="780" mass="86894">MKVVHELEPLILEFASLSIASTAKTDDAMRWVDKTGEILELVKPPRTIIGVVGATGAGKSSLINALLEQEDHILDVKDHEMDELTASAVAKPRTVYPNLTVEDIKETPQSVLLGAAEVQDVLGRVIELRDSTAKGLFNQIQKYMVKVFTRAAALSTGAVIVDLPGLHDSNGAREEVARSNIKDCTGLWVVAPISRAVSEKSARELLGTSFRRQMMFDSAFSAVSFICSKADDIHVNGAINNMGMATLLQAEVQEANLLPSKVQVLEKKIRDLKSQKSDLREKLDGLLDDIEACESALANVPASGEESCEPMQKLSKRKWTSTAPLTPEVGQVEKCLEAMRADMRGVRQQITSLTAEIDAENESLAALQNRKDVLSADIKEACIRLRNERRTYQTMQGRMTAEDFNITGYRDLDSTGIPELQRHAQQLTDGTRKAKFRELLNKFRALLDSIGWWITGHDMRRAGLDAASIEKFLRAEMVKLKTNLLTAQQEYCEEMKAFIGSDISDKLGDQVNNAASEAVKSARAWLSNGPRGHKYGTFRAICRGKGVRQPTRTRPAVDFYEELVKPLMDGVSGHWKKTFLQSVPLALQDLNAKLRKYLEEFYQAVEEKYKANGRLVMVLDMLRDHKLNSLEGVSALTVHLTGQIDTCQRDINRSFIKPVKEHMGPAYEECLDVRALPDHAPGSGAAGRTRETLMAHLKNTGKSMFRESVHTVQHNLGIMQGKVDKSLETRVDYIYKGIENDILSAFVDATKQRALSRDESNIKMQLRQILMQVNERFVAD</sequence>
<dbReference type="PANTHER" id="PTHR36681">
    <property type="entry name" value="NUCLEAR GTPASE, GERMINAL CENTER-ASSOCIATED, TANDEM DUPLICATE 3"/>
    <property type="match status" value="1"/>
</dbReference>
<keyword evidence="1" id="KW-0175">Coiled coil</keyword>
<organism evidence="4 5">
    <name type="scientific">Colletotrichum musicola</name>
    <dbReference type="NCBI Taxonomy" id="2175873"/>
    <lineage>
        <taxon>Eukaryota</taxon>
        <taxon>Fungi</taxon>
        <taxon>Dikarya</taxon>
        <taxon>Ascomycota</taxon>
        <taxon>Pezizomycotina</taxon>
        <taxon>Sordariomycetes</taxon>
        <taxon>Hypocreomycetidae</taxon>
        <taxon>Glomerellales</taxon>
        <taxon>Glomerellaceae</taxon>
        <taxon>Colletotrichum</taxon>
        <taxon>Colletotrichum orchidearum species complex</taxon>
    </lineage>
</organism>
<accession>A0A8H6NM41</accession>
<dbReference type="EMBL" id="WIGM01000124">
    <property type="protein sequence ID" value="KAF6838682.1"/>
    <property type="molecule type" value="Genomic_DNA"/>
</dbReference>
<dbReference type="Proteomes" id="UP000639643">
    <property type="component" value="Unassembled WGS sequence"/>
</dbReference>